<dbReference type="InterPro" id="IPR050490">
    <property type="entry name" value="Bact_solute-bd_prot1"/>
</dbReference>
<sequence>MKMKRVPSVLITTMVIGAMLTACTGNGSSPSASDNAASATSKEKPKLTMFFNNAGLQSPADVDLSNNEFINIVKETAGVDLKMETVPYAEYQTKFNLMLSSGDLPDILHTNYPEPAYKAARDGAFIDLKPYYDKSPILQKLVTPQMMELAKDPVSGKNWRIPMVYDKGPQGSGVMARADLLDKYNGGKWPESVEEWVDVLRKIKKAEPDSIPMSNRVVGDYMFRYGGAVFFMLYGADPYGYRIQDGKIIPNVVLPEYKAAVELYRQLYAEGIFDKEFATTDGAKWATKWKEKNVLFQWNSADQLMPGAARLVALPGTDIADKNARVEFAPALKKYPSVLKDPKYAQNTLNDPIVDHGLYISSKSKNPDAAFKVIEAFASDKLREAIFWGKEGETYTMKDGKRMPIAEKLGADSRRWVKSMAFLFGYTDGQDAQLATYEQQMGPDKYKKAYDSVKALGEEAKANGLGSIVGYSTPDEVVKKNSEIMQDINRFTSEAIMGKITMDQFDGEVKKWEAKYRSLKYDPMQKYIDANKEKLKGLNVKKVTW</sequence>
<feature type="chain" id="PRO_5041658616" evidence="1">
    <location>
        <begin position="25"/>
        <end position="545"/>
    </location>
</feature>
<dbReference type="RefSeq" id="WP_315606967.1">
    <property type="nucleotide sequence ID" value="NZ_CP130318.1"/>
</dbReference>
<dbReference type="InterPro" id="IPR006059">
    <property type="entry name" value="SBP"/>
</dbReference>
<feature type="signal peptide" evidence="1">
    <location>
        <begin position="1"/>
        <end position="24"/>
    </location>
</feature>
<accession>A0AA96LKR1</accession>
<keyword evidence="3" id="KW-1185">Reference proteome</keyword>
<gene>
    <name evidence="2" type="ORF">MJA45_09240</name>
</gene>
<protein>
    <submittedName>
        <fullName evidence="2">Extracellular solute-binding protein</fullName>
    </submittedName>
</protein>
<dbReference type="SUPFAM" id="SSF53850">
    <property type="entry name" value="Periplasmic binding protein-like II"/>
    <property type="match status" value="1"/>
</dbReference>
<dbReference type="PANTHER" id="PTHR43649">
    <property type="entry name" value="ARABINOSE-BINDING PROTEIN-RELATED"/>
    <property type="match status" value="1"/>
</dbReference>
<dbReference type="AlphaFoldDB" id="A0AA96LKR1"/>
<evidence type="ECO:0000313" key="3">
    <source>
        <dbReference type="Proteomes" id="UP001305702"/>
    </source>
</evidence>
<reference evidence="2 3" key="1">
    <citation type="submission" date="2022-02" db="EMBL/GenBank/DDBJ databases">
        <title>Paenibacillus sp. MBLB1776 Whole Genome Shotgun Sequencing.</title>
        <authorList>
            <person name="Hwang C.Y."/>
            <person name="Cho E.-S."/>
            <person name="Seo M.-J."/>
        </authorList>
    </citation>
    <scope>NUCLEOTIDE SEQUENCE [LARGE SCALE GENOMIC DNA]</scope>
    <source>
        <strain evidence="2 3">MBLB1776</strain>
    </source>
</reference>
<dbReference type="Gene3D" id="3.40.190.10">
    <property type="entry name" value="Periplasmic binding protein-like II"/>
    <property type="match status" value="2"/>
</dbReference>
<organism evidence="2 3">
    <name type="scientific">Paenibacillus aurantius</name>
    <dbReference type="NCBI Taxonomy" id="2918900"/>
    <lineage>
        <taxon>Bacteria</taxon>
        <taxon>Bacillati</taxon>
        <taxon>Bacillota</taxon>
        <taxon>Bacilli</taxon>
        <taxon>Bacillales</taxon>
        <taxon>Paenibacillaceae</taxon>
        <taxon>Paenibacillus</taxon>
    </lineage>
</organism>
<dbReference type="PROSITE" id="PS51257">
    <property type="entry name" value="PROKAR_LIPOPROTEIN"/>
    <property type="match status" value="1"/>
</dbReference>
<dbReference type="EMBL" id="CP130318">
    <property type="protein sequence ID" value="WNQ13187.1"/>
    <property type="molecule type" value="Genomic_DNA"/>
</dbReference>
<name>A0AA96LKR1_9BACL</name>
<proteinExistence type="predicted"/>
<dbReference type="Proteomes" id="UP001305702">
    <property type="component" value="Chromosome"/>
</dbReference>
<dbReference type="KEGG" id="paun:MJA45_09240"/>
<dbReference type="Pfam" id="PF01547">
    <property type="entry name" value="SBP_bac_1"/>
    <property type="match status" value="1"/>
</dbReference>
<evidence type="ECO:0000256" key="1">
    <source>
        <dbReference type="SAM" id="SignalP"/>
    </source>
</evidence>
<dbReference type="PANTHER" id="PTHR43649:SF32">
    <property type="entry name" value="SUGAR BINDING SECRETED PROTEIN"/>
    <property type="match status" value="1"/>
</dbReference>
<keyword evidence="1" id="KW-0732">Signal</keyword>
<evidence type="ECO:0000313" key="2">
    <source>
        <dbReference type="EMBL" id="WNQ13187.1"/>
    </source>
</evidence>